<proteinExistence type="inferred from homology"/>
<dbReference type="EMBL" id="CABFNO020001394">
    <property type="protein sequence ID" value="CAG9985066.1"/>
    <property type="molecule type" value="Genomic_DNA"/>
</dbReference>
<dbReference type="Gene3D" id="3.30.70.100">
    <property type="match status" value="1"/>
</dbReference>
<dbReference type="CDD" id="cd00371">
    <property type="entry name" value="HMA"/>
    <property type="match status" value="1"/>
</dbReference>
<dbReference type="Pfam" id="PF00702">
    <property type="entry name" value="Hydrolase"/>
    <property type="match status" value="1"/>
</dbReference>
<comment type="similarity">
    <text evidence="2 10">Belongs to the cation transport ATPase (P-type) (TC 3.A.3) family. Type IB subfamily.</text>
</comment>
<dbReference type="AlphaFoldDB" id="A0A9N9Y1B5"/>
<dbReference type="GO" id="GO:0043682">
    <property type="term" value="F:P-type divalent copper transporter activity"/>
    <property type="evidence" value="ECO:0007669"/>
    <property type="project" value="TreeGrafter"/>
</dbReference>
<feature type="domain" description="HMA" evidence="12">
    <location>
        <begin position="57"/>
        <end position="124"/>
    </location>
</feature>
<dbReference type="SFLD" id="SFLDF00027">
    <property type="entry name" value="p-type_atpase"/>
    <property type="match status" value="1"/>
</dbReference>
<comment type="caution">
    <text evidence="13">The sequence shown here is derived from an EMBL/GenBank/DDBJ whole genome shotgun (WGS) entry which is preliminary data.</text>
</comment>
<evidence type="ECO:0000256" key="4">
    <source>
        <dbReference type="ARBA" id="ARBA00022723"/>
    </source>
</evidence>
<evidence type="ECO:0000256" key="1">
    <source>
        <dbReference type="ARBA" id="ARBA00004127"/>
    </source>
</evidence>
<evidence type="ECO:0000256" key="8">
    <source>
        <dbReference type="ARBA" id="ARBA00022989"/>
    </source>
</evidence>
<evidence type="ECO:0000256" key="9">
    <source>
        <dbReference type="ARBA" id="ARBA00023136"/>
    </source>
</evidence>
<feature type="transmembrane region" description="Helical" evidence="10">
    <location>
        <begin position="762"/>
        <end position="780"/>
    </location>
</feature>
<dbReference type="InterPro" id="IPR036412">
    <property type="entry name" value="HAD-like_sf"/>
</dbReference>
<keyword evidence="9 10" id="KW-0472">Membrane</keyword>
<dbReference type="InterPro" id="IPR036163">
    <property type="entry name" value="HMA_dom_sf"/>
</dbReference>
<protein>
    <recommendedName>
        <fullName evidence="12">HMA domain-containing protein</fullName>
    </recommendedName>
</protein>
<keyword evidence="8 10" id="KW-1133">Transmembrane helix</keyword>
<dbReference type="PANTHER" id="PTHR43520">
    <property type="entry name" value="ATP7, ISOFORM B"/>
    <property type="match status" value="1"/>
</dbReference>
<dbReference type="GO" id="GO:0005524">
    <property type="term" value="F:ATP binding"/>
    <property type="evidence" value="ECO:0007669"/>
    <property type="project" value="UniProtKB-UniRule"/>
</dbReference>
<dbReference type="Pfam" id="PF00122">
    <property type="entry name" value="E1-E2_ATPase"/>
    <property type="match status" value="1"/>
</dbReference>
<keyword evidence="11" id="KW-0732">Signal</keyword>
<dbReference type="SFLD" id="SFLDS00003">
    <property type="entry name" value="Haloacid_Dehalogenase"/>
    <property type="match status" value="1"/>
</dbReference>
<dbReference type="InterPro" id="IPR008250">
    <property type="entry name" value="ATPase_P-typ_transduc_dom_A_sf"/>
</dbReference>
<dbReference type="NCBIfam" id="TIGR01494">
    <property type="entry name" value="ATPase_P-type"/>
    <property type="match status" value="2"/>
</dbReference>
<dbReference type="OrthoDB" id="432719at2759"/>
<keyword evidence="14" id="KW-1185">Reference proteome</keyword>
<evidence type="ECO:0000256" key="6">
    <source>
        <dbReference type="ARBA" id="ARBA00022840"/>
    </source>
</evidence>
<organism evidence="13 14">
    <name type="scientific">Clonostachys byssicola</name>
    <dbReference type="NCBI Taxonomy" id="160290"/>
    <lineage>
        <taxon>Eukaryota</taxon>
        <taxon>Fungi</taxon>
        <taxon>Dikarya</taxon>
        <taxon>Ascomycota</taxon>
        <taxon>Pezizomycotina</taxon>
        <taxon>Sordariomycetes</taxon>
        <taxon>Hypocreomycetidae</taxon>
        <taxon>Hypocreales</taxon>
        <taxon>Bionectriaceae</taxon>
        <taxon>Clonostachys</taxon>
    </lineage>
</organism>
<evidence type="ECO:0000256" key="2">
    <source>
        <dbReference type="ARBA" id="ARBA00006024"/>
    </source>
</evidence>
<dbReference type="GO" id="GO:0016887">
    <property type="term" value="F:ATP hydrolysis activity"/>
    <property type="evidence" value="ECO:0007669"/>
    <property type="project" value="InterPro"/>
</dbReference>
<dbReference type="InterPro" id="IPR027256">
    <property type="entry name" value="P-typ_ATPase_IB"/>
</dbReference>
<dbReference type="PROSITE" id="PS50846">
    <property type="entry name" value="HMA_2"/>
    <property type="match status" value="1"/>
</dbReference>
<keyword evidence="4 10" id="KW-0479">Metal-binding</keyword>
<evidence type="ECO:0000256" key="3">
    <source>
        <dbReference type="ARBA" id="ARBA00022692"/>
    </source>
</evidence>
<evidence type="ECO:0000256" key="5">
    <source>
        <dbReference type="ARBA" id="ARBA00022741"/>
    </source>
</evidence>
<name>A0A9N9Y1B5_9HYPO</name>
<dbReference type="Gene3D" id="3.40.50.1000">
    <property type="entry name" value="HAD superfamily/HAD-like"/>
    <property type="match status" value="1"/>
</dbReference>
<dbReference type="InterPro" id="IPR023214">
    <property type="entry name" value="HAD_sf"/>
</dbReference>
<dbReference type="PANTHER" id="PTHR43520:SF8">
    <property type="entry name" value="P-TYPE CU(+) TRANSPORTER"/>
    <property type="match status" value="1"/>
</dbReference>
<feature type="chain" id="PRO_5040176128" description="HMA domain-containing protein" evidence="11">
    <location>
        <begin position="18"/>
        <end position="823"/>
    </location>
</feature>
<dbReference type="Gene3D" id="3.40.1110.10">
    <property type="entry name" value="Calcium-transporting ATPase, cytoplasmic domain N"/>
    <property type="match status" value="1"/>
</dbReference>
<dbReference type="InterPro" id="IPR001757">
    <property type="entry name" value="P_typ_ATPase"/>
</dbReference>
<feature type="transmembrane region" description="Helical" evidence="10">
    <location>
        <begin position="792"/>
        <end position="810"/>
    </location>
</feature>
<evidence type="ECO:0000256" key="11">
    <source>
        <dbReference type="SAM" id="SignalP"/>
    </source>
</evidence>
<dbReference type="Proteomes" id="UP000754883">
    <property type="component" value="Unassembled WGS sequence"/>
</dbReference>
<keyword evidence="5 10" id="KW-0547">Nucleotide-binding</keyword>
<accession>A0A9N9Y1B5</accession>
<dbReference type="InterPro" id="IPR018303">
    <property type="entry name" value="ATPase_P-typ_P_site"/>
</dbReference>
<keyword evidence="6 10" id="KW-0067">ATP-binding</keyword>
<feature type="transmembrane region" description="Helical" evidence="10">
    <location>
        <begin position="435"/>
        <end position="464"/>
    </location>
</feature>
<dbReference type="GO" id="GO:0005507">
    <property type="term" value="F:copper ion binding"/>
    <property type="evidence" value="ECO:0007669"/>
    <property type="project" value="TreeGrafter"/>
</dbReference>
<reference evidence="13" key="1">
    <citation type="submission" date="2021-10" db="EMBL/GenBank/DDBJ databases">
        <authorList>
            <person name="Piombo E."/>
        </authorList>
    </citation>
    <scope>NUCLEOTIDE SEQUENCE</scope>
</reference>
<dbReference type="Pfam" id="PF00403">
    <property type="entry name" value="HMA"/>
    <property type="match status" value="1"/>
</dbReference>
<dbReference type="InterPro" id="IPR023299">
    <property type="entry name" value="ATPase_P-typ_cyto_dom_N"/>
</dbReference>
<dbReference type="InterPro" id="IPR017969">
    <property type="entry name" value="Heavy-metal-associated_CS"/>
</dbReference>
<dbReference type="GO" id="GO:0016020">
    <property type="term" value="C:membrane"/>
    <property type="evidence" value="ECO:0007669"/>
    <property type="project" value="UniProtKB-SubCell"/>
</dbReference>
<keyword evidence="3 10" id="KW-0812">Transmembrane</keyword>
<keyword evidence="7" id="KW-1278">Translocase</keyword>
<dbReference type="InterPro" id="IPR006121">
    <property type="entry name" value="HMA_dom"/>
</dbReference>
<evidence type="ECO:0000313" key="14">
    <source>
        <dbReference type="Proteomes" id="UP000754883"/>
    </source>
</evidence>
<dbReference type="NCBIfam" id="TIGR01525">
    <property type="entry name" value="ATPase-IB_hvy"/>
    <property type="match status" value="1"/>
</dbReference>
<dbReference type="SFLD" id="SFLDG00002">
    <property type="entry name" value="C1.7:_P-type_atpase_like"/>
    <property type="match status" value="1"/>
</dbReference>
<evidence type="ECO:0000256" key="10">
    <source>
        <dbReference type="RuleBase" id="RU362081"/>
    </source>
</evidence>
<evidence type="ECO:0000313" key="13">
    <source>
        <dbReference type="EMBL" id="CAG9985066.1"/>
    </source>
</evidence>
<dbReference type="Gene3D" id="2.70.150.10">
    <property type="entry name" value="Calcium-transporting ATPase, cytoplasmic transduction domain A"/>
    <property type="match status" value="1"/>
</dbReference>
<evidence type="ECO:0000259" key="12">
    <source>
        <dbReference type="PROSITE" id="PS50846"/>
    </source>
</evidence>
<dbReference type="PROSITE" id="PS01047">
    <property type="entry name" value="HMA_1"/>
    <property type="match status" value="1"/>
</dbReference>
<dbReference type="PRINTS" id="PR00119">
    <property type="entry name" value="CATATPASE"/>
</dbReference>
<feature type="transmembrane region" description="Helical" evidence="10">
    <location>
        <begin position="403"/>
        <end position="423"/>
    </location>
</feature>
<gene>
    <name evidence="13" type="ORF">CBYS24578_00006743</name>
</gene>
<dbReference type="SUPFAM" id="SSF55008">
    <property type="entry name" value="HMA, heavy metal-associated domain"/>
    <property type="match status" value="1"/>
</dbReference>
<dbReference type="PROSITE" id="PS00154">
    <property type="entry name" value="ATPASE_E1_E2"/>
    <property type="match status" value="1"/>
</dbReference>
<dbReference type="SUPFAM" id="SSF81653">
    <property type="entry name" value="Calcium ATPase, transduction domain A"/>
    <property type="match status" value="1"/>
</dbReference>
<evidence type="ECO:0000256" key="7">
    <source>
        <dbReference type="ARBA" id="ARBA00022967"/>
    </source>
</evidence>
<dbReference type="InterPro" id="IPR044492">
    <property type="entry name" value="P_typ_ATPase_HD_dom"/>
</dbReference>
<dbReference type="SUPFAM" id="SSF56784">
    <property type="entry name" value="HAD-like"/>
    <property type="match status" value="1"/>
</dbReference>
<dbReference type="GO" id="GO:0055070">
    <property type="term" value="P:copper ion homeostasis"/>
    <property type="evidence" value="ECO:0007669"/>
    <property type="project" value="TreeGrafter"/>
</dbReference>
<dbReference type="SUPFAM" id="SSF81660">
    <property type="entry name" value="Metal cation-transporting ATPase, ATP-binding domain N"/>
    <property type="match status" value="1"/>
</dbReference>
<dbReference type="InterPro" id="IPR059000">
    <property type="entry name" value="ATPase_P-type_domA"/>
</dbReference>
<sequence>MACCYIAAFCIGQLVKACHFLDVGNGIKYNEEKEESGIDLPSKSLKGKTETAPSSPSSLVLSLGGLTCSSCTQAVEDALAAVPGVSKVRVSLTLQQAVVIAIENTALDEELMLSTVRDIGYEAQAGPRSPQKMIELLQYRESTDRLGFTFSHLGRCATILQGLSLLLYFIPGRFSPFRSLKWCLHIMSMAVMVYVQCKPVAWIHKSGWTWLRGGRLNMNTLTSLSMSLASLLPLLDWVVTGRFNSTSFYPMATGLGLVVVAGKYVDSLSRRSAAQDLVRVYKPILDADSITLYPGMERVPASYLRRGDKIVVEPHTTIPCDCYVLEGSSLIGQAIVTGESLPARKSTGDFVLGGTRNLSSRLICAVQREKSYSFYTKLVQSAVESSSTSSNDHEFIDTITRHFVAAVMGLSFFAPCYSLYPLIGKAPPYQIVHDWITHTITILTCACPCAISLAIPSAVVAAIVTACGQGIIITGGINTLEKLEKSKTVVFDKTGTLTHAKLDVEDLDLVPKWEMDKDMIWEYVCTIETQAIDDHPIARAILGAGLRELGVRWAERQGLRNSRNVVSDPGKGVKGEVQLENQPWRHIAVGSHRYFKEMNITGTPESIPDGTNGRIIVLVAIDKKYAASFFVADAIKEDAPGVLRQLMQTGYHCGMLTGDTRESAERVSQQLRLPIIQSGALPDEKQKHIQSLQDSDNMVTMVGDGLNDAPSLAAAGVGVGLQKDSTTAIAGGAVVIVNTRLGSLIDLFKIAKMTMDQVRFNLYWILAYNAFTLGLAMKLFNPFSISLTPSIAALLMSISSVFLTMQSFWLRKRLERITRTPDN</sequence>
<dbReference type="GO" id="GO:0012505">
    <property type="term" value="C:endomembrane system"/>
    <property type="evidence" value="ECO:0007669"/>
    <property type="project" value="UniProtKB-SubCell"/>
</dbReference>
<comment type="subcellular location">
    <subcellularLocation>
        <location evidence="1">Endomembrane system</location>
        <topology evidence="1">Multi-pass membrane protein</topology>
    </subcellularLocation>
    <subcellularLocation>
        <location evidence="10">Membrane</location>
    </subcellularLocation>
</comment>
<feature type="signal peptide" evidence="11">
    <location>
        <begin position="1"/>
        <end position="17"/>
    </location>
</feature>